<dbReference type="Pfam" id="PF00884">
    <property type="entry name" value="Sulfatase"/>
    <property type="match status" value="1"/>
</dbReference>
<dbReference type="Gene3D" id="3.40.720.10">
    <property type="entry name" value="Alkaline Phosphatase, subunit A"/>
    <property type="match status" value="1"/>
</dbReference>
<gene>
    <name evidence="4" type="ORF">F7231_26385</name>
</gene>
<dbReference type="Proteomes" id="UP000606008">
    <property type="component" value="Unassembled WGS sequence"/>
</dbReference>
<reference evidence="5" key="2">
    <citation type="submission" date="2023-07" db="EMBL/GenBank/DDBJ databases">
        <authorList>
            <person name="Jung D.-H."/>
        </authorList>
    </citation>
    <scope>NUCLEOTIDE SEQUENCE [LARGE SCALE GENOMIC DNA]</scope>
    <source>
        <strain evidence="5">JA-25</strain>
    </source>
</reference>
<dbReference type="CDD" id="cd16025">
    <property type="entry name" value="PAS_like"/>
    <property type="match status" value="1"/>
</dbReference>
<reference evidence="5" key="1">
    <citation type="submission" date="2019-09" db="EMBL/GenBank/DDBJ databases">
        <authorList>
            <person name="Jung D.-H."/>
        </authorList>
    </citation>
    <scope>NUCLEOTIDE SEQUENCE [LARGE SCALE GENOMIC DNA]</scope>
    <source>
        <strain evidence="5">JA-25</strain>
    </source>
</reference>
<keyword evidence="2" id="KW-0378">Hydrolase</keyword>
<evidence type="ECO:0000313" key="4">
    <source>
        <dbReference type="EMBL" id="NID13724.1"/>
    </source>
</evidence>
<dbReference type="PANTHER" id="PTHR42693:SF53">
    <property type="entry name" value="ENDO-4-O-SULFATASE"/>
    <property type="match status" value="1"/>
</dbReference>
<comment type="similarity">
    <text evidence="1">Belongs to the sulfatase family.</text>
</comment>
<proteinExistence type="inferred from homology"/>
<sequence length="570" mass="63463">MKKWLIGVSVACIAVSAVLLLSGFHKTKPGSSVLQAARRPNIILIMADDLGFSDLGCYGSEIKTPNLDYLASNGIRYRQFYNTSRCCPTRAALLTGLYNHQAGIGKMTDDDHTPGYRGHMTENTVTLAEVLKTAGYQTAMTGKWHVSNTIVQKNAQDQMAWLTHQKEFGDFSPRSQYPTSRGFDRYFGNIWGVVDFFDPFSLVSGTRPVKRVPANYYHTDAISDTSVAYIKSFATSSAPFFMYIAETAPHWPLQALPDDIDKYKDTYKAGWDAIRKARYEKMIRLGLIDPKTTKLSDRWGNDLSWDANPDKEWDARAMAVHAAMIDRMDQGIGRMIKALRETGQLDNTLILFLSDNGASSESSAGYGPGFDRPGATRDGRQVVYDLKKQVMPGSQTTFASIGQRWANVANTPYQLWKAESNEGGAHTPLIAYWPKGITAKKGSYSDQVGHVMDFMKTFLELTGAAYPTTFKGHAITPTTGISLAPSFAGKKSAGHATLFNEHFGARFARSGDWKLVSSSRDTTWQLYNLATDKSETQNIAARHPDKVRQLRGLWQQWANTHQVLPKPQRN</sequence>
<dbReference type="EMBL" id="WAEL01000014">
    <property type="protein sequence ID" value="NID13724.1"/>
    <property type="molecule type" value="Genomic_DNA"/>
</dbReference>
<dbReference type="RefSeq" id="WP_166694236.1">
    <property type="nucleotide sequence ID" value="NZ_WAEL01000014.1"/>
</dbReference>
<dbReference type="InterPro" id="IPR017850">
    <property type="entry name" value="Alkaline_phosphatase_core_sf"/>
</dbReference>
<dbReference type="SUPFAM" id="SSF53649">
    <property type="entry name" value="Alkaline phosphatase-like"/>
    <property type="match status" value="1"/>
</dbReference>
<dbReference type="PANTHER" id="PTHR42693">
    <property type="entry name" value="ARYLSULFATASE FAMILY MEMBER"/>
    <property type="match status" value="1"/>
</dbReference>
<dbReference type="InterPro" id="IPR050738">
    <property type="entry name" value="Sulfatase"/>
</dbReference>
<dbReference type="Gene3D" id="3.30.1120.10">
    <property type="match status" value="1"/>
</dbReference>
<evidence type="ECO:0000256" key="2">
    <source>
        <dbReference type="ARBA" id="ARBA00022801"/>
    </source>
</evidence>
<protein>
    <submittedName>
        <fullName evidence="4">Arylsulfatase</fullName>
    </submittedName>
</protein>
<keyword evidence="5" id="KW-1185">Reference proteome</keyword>
<name>A0ABX0QU42_9BACT</name>
<dbReference type="InterPro" id="IPR000917">
    <property type="entry name" value="Sulfatase_N"/>
</dbReference>
<accession>A0ABX0QU42</accession>
<comment type="caution">
    <text evidence="4">The sequence shown here is derived from an EMBL/GenBank/DDBJ whole genome shotgun (WGS) entry which is preliminary data.</text>
</comment>
<organism evidence="4 5">
    <name type="scientific">Fibrivirga algicola</name>
    <dbReference type="NCBI Taxonomy" id="2950420"/>
    <lineage>
        <taxon>Bacteria</taxon>
        <taxon>Pseudomonadati</taxon>
        <taxon>Bacteroidota</taxon>
        <taxon>Cytophagia</taxon>
        <taxon>Cytophagales</taxon>
        <taxon>Spirosomataceae</taxon>
        <taxon>Fibrivirga</taxon>
    </lineage>
</organism>
<evidence type="ECO:0000259" key="3">
    <source>
        <dbReference type="Pfam" id="PF00884"/>
    </source>
</evidence>
<evidence type="ECO:0000313" key="5">
    <source>
        <dbReference type="Proteomes" id="UP000606008"/>
    </source>
</evidence>
<feature type="domain" description="Sulfatase N-terminal" evidence="3">
    <location>
        <begin position="40"/>
        <end position="464"/>
    </location>
</feature>
<evidence type="ECO:0000256" key="1">
    <source>
        <dbReference type="ARBA" id="ARBA00008779"/>
    </source>
</evidence>